<comment type="caution">
    <text evidence="6">The sequence shown here is derived from an EMBL/GenBank/DDBJ whole genome shotgun (WGS) entry which is preliminary data.</text>
</comment>
<dbReference type="AlphaFoldDB" id="F1ZCC7"/>
<evidence type="ECO:0000256" key="3">
    <source>
        <dbReference type="ARBA" id="ARBA00022777"/>
    </source>
</evidence>
<dbReference type="GO" id="GO:0006793">
    <property type="term" value="P:phosphorus metabolic process"/>
    <property type="evidence" value="ECO:0007669"/>
    <property type="project" value="InterPro"/>
</dbReference>
<dbReference type="EC" id="2.7.4.-" evidence="4"/>
<dbReference type="RefSeq" id="WP_008071073.1">
    <property type="nucleotide sequence ID" value="NZ_AQWK01000008.1"/>
</dbReference>
<dbReference type="GO" id="GO:0008976">
    <property type="term" value="F:polyphosphate kinase activity"/>
    <property type="evidence" value="ECO:0007669"/>
    <property type="project" value="UniProtKB-UniRule"/>
</dbReference>
<accession>F1ZCC7</accession>
<protein>
    <recommendedName>
        <fullName evidence="4">ADP/GDP-polyphosphate phosphotransferase</fullName>
        <ecNumber evidence="4">2.7.4.-</ecNumber>
    </recommendedName>
    <alternativeName>
        <fullName evidence="4">Polyphosphate kinase PPK2</fullName>
    </alternativeName>
</protein>
<dbReference type="SUPFAM" id="SSF52540">
    <property type="entry name" value="P-loop containing nucleoside triphosphate hydrolases"/>
    <property type="match status" value="1"/>
</dbReference>
<dbReference type="NCBIfam" id="TIGR03707">
    <property type="entry name" value="PPK2_P_aer"/>
    <property type="match status" value="1"/>
</dbReference>
<dbReference type="InterPro" id="IPR022486">
    <property type="entry name" value="PPK2_PA0141"/>
</dbReference>
<comment type="similarity">
    <text evidence="1 4">Belongs to the polyphosphate kinase 2 (PPK2) family. Class I subfamily.</text>
</comment>
<dbReference type="STRING" id="983920.Y88_2992"/>
<keyword evidence="3 4" id="KW-0418">Kinase</keyword>
<dbReference type="PIRSF" id="PIRSF028756">
    <property type="entry name" value="PPK2_prd"/>
    <property type="match status" value="1"/>
</dbReference>
<organism evidence="6 7">
    <name type="scientific">Novosphingobium nitrogenifigens DSM 19370</name>
    <dbReference type="NCBI Taxonomy" id="983920"/>
    <lineage>
        <taxon>Bacteria</taxon>
        <taxon>Pseudomonadati</taxon>
        <taxon>Pseudomonadota</taxon>
        <taxon>Alphaproteobacteria</taxon>
        <taxon>Sphingomonadales</taxon>
        <taxon>Sphingomonadaceae</taxon>
        <taxon>Novosphingobium</taxon>
    </lineage>
</organism>
<dbReference type="OrthoDB" id="9775224at2"/>
<dbReference type="PANTHER" id="PTHR34383">
    <property type="entry name" value="POLYPHOSPHATE:AMP PHOSPHOTRANSFERASE-RELATED"/>
    <property type="match status" value="1"/>
</dbReference>
<dbReference type="PANTHER" id="PTHR34383:SF1">
    <property type="entry name" value="ADP-POLYPHOSPHATE PHOSPHOTRANSFERASE"/>
    <property type="match status" value="1"/>
</dbReference>
<dbReference type="Proteomes" id="UP000004728">
    <property type="component" value="Unassembled WGS sequence"/>
</dbReference>
<dbReference type="Pfam" id="PF03976">
    <property type="entry name" value="PPK2"/>
    <property type="match status" value="1"/>
</dbReference>
<proteinExistence type="inferred from homology"/>
<dbReference type="InParanoid" id="F1ZCC7"/>
<reference evidence="6 7" key="1">
    <citation type="journal article" date="2012" name="J. Bacteriol.">
        <title>Draft Genome Sequence of Novosphingobium nitrogenifigens Y88T.</title>
        <authorList>
            <person name="Strabala T.J."/>
            <person name="Macdonald L."/>
            <person name="Liu V."/>
            <person name="Smit A.M."/>
        </authorList>
    </citation>
    <scope>NUCLEOTIDE SEQUENCE [LARGE SCALE GENOMIC DNA]</scope>
    <source>
        <strain evidence="6 7">DSM 19370</strain>
    </source>
</reference>
<comment type="function">
    <text evidence="4">Uses inorganic polyphosphate (polyP) as a donor to convert GDP to GTP or ADP to ATP.</text>
</comment>
<evidence type="ECO:0000256" key="1">
    <source>
        <dbReference type="ARBA" id="ARBA00009924"/>
    </source>
</evidence>
<dbReference type="EMBL" id="AEWJ01000054">
    <property type="protein sequence ID" value="EGD57666.1"/>
    <property type="molecule type" value="Genomic_DNA"/>
</dbReference>
<dbReference type="InterPro" id="IPR016898">
    <property type="entry name" value="Polyphosphate_phosphotransfera"/>
</dbReference>
<name>F1ZCC7_9SPHN</name>
<feature type="domain" description="Polyphosphate kinase-2-related" evidence="5">
    <location>
        <begin position="8"/>
        <end position="231"/>
    </location>
</feature>
<dbReference type="HOGENOM" id="CLU_048699_3_0_5"/>
<dbReference type="InterPro" id="IPR022488">
    <property type="entry name" value="PPK2-related"/>
</dbReference>
<dbReference type="Gene3D" id="3.40.50.300">
    <property type="entry name" value="P-loop containing nucleotide triphosphate hydrolases"/>
    <property type="match status" value="1"/>
</dbReference>
<evidence type="ECO:0000313" key="6">
    <source>
        <dbReference type="EMBL" id="EGD57666.1"/>
    </source>
</evidence>
<evidence type="ECO:0000313" key="7">
    <source>
        <dbReference type="Proteomes" id="UP000004728"/>
    </source>
</evidence>
<dbReference type="eggNOG" id="COG2326">
    <property type="taxonomic scope" value="Bacteria"/>
</dbReference>
<evidence type="ECO:0000256" key="2">
    <source>
        <dbReference type="ARBA" id="ARBA00022679"/>
    </source>
</evidence>
<dbReference type="InterPro" id="IPR027417">
    <property type="entry name" value="P-loop_NTPase"/>
</dbReference>
<sequence length="269" mass="30675">MAHGTDKLSRKDYSALLEPMQVELTAAARWAAKTGARVLVLFEGRDTAGKTGAIHAISEKLNPRQVRTVALAKPSERETGQWYFQRYVAHLPSAGEIVLFDRSWYNRAGVERVMGYANEDQVRGFLAQVPVFEKLLVDDGILLFKYWLCCDQAEQEHRFAERRDDPFKRWKLSPVDLAARKHYEDYTRAREAMLAATHTTTAPWTLVDFNDQRRGRLTLVRNLLDRLPDTRVDVAPLDLPALHHAPHKERFGLIDPIPTFAGGPREDAD</sequence>
<evidence type="ECO:0000256" key="4">
    <source>
        <dbReference type="RuleBase" id="RU369062"/>
    </source>
</evidence>
<gene>
    <name evidence="6" type="ORF">Y88_2992</name>
</gene>
<comment type="subunit">
    <text evidence="4">Homotetramer.</text>
</comment>
<keyword evidence="2 4" id="KW-0808">Transferase</keyword>
<keyword evidence="7" id="KW-1185">Reference proteome</keyword>
<evidence type="ECO:0000259" key="5">
    <source>
        <dbReference type="Pfam" id="PF03976"/>
    </source>
</evidence>